<name>W2LV54_PHYNI</name>
<dbReference type="AlphaFoldDB" id="W2LV54"/>
<dbReference type="OrthoDB" id="128378at2759"/>
<dbReference type="Proteomes" id="UP000054423">
    <property type="component" value="Unassembled WGS sequence"/>
</dbReference>
<feature type="non-terminal residue" evidence="1">
    <location>
        <position position="76"/>
    </location>
</feature>
<gene>
    <name evidence="1" type="ORF">L917_02103</name>
</gene>
<dbReference type="EMBL" id="KI677758">
    <property type="protein sequence ID" value="ETM01292.1"/>
    <property type="molecule type" value="Genomic_DNA"/>
</dbReference>
<reference evidence="1" key="1">
    <citation type="submission" date="2013-11" db="EMBL/GenBank/DDBJ databases">
        <title>The Genome Sequence of Phytophthora parasitica CHvinca01.</title>
        <authorList>
            <consortium name="The Broad Institute Genomics Platform"/>
            <person name="Russ C."/>
            <person name="Tyler B."/>
            <person name="Panabieres F."/>
            <person name="Shan W."/>
            <person name="Tripathy S."/>
            <person name="Grunwald N."/>
            <person name="Machado M."/>
            <person name="Johnson C.S."/>
            <person name="Arredondo F."/>
            <person name="Hong C."/>
            <person name="Coffey M."/>
            <person name="Young S.K."/>
            <person name="Zeng Q."/>
            <person name="Gargeya S."/>
            <person name="Fitzgerald M."/>
            <person name="Abouelleil A."/>
            <person name="Alvarado L."/>
            <person name="Chapman S.B."/>
            <person name="Gainer-Dewar J."/>
            <person name="Goldberg J."/>
            <person name="Griggs A."/>
            <person name="Gujja S."/>
            <person name="Hansen M."/>
            <person name="Howarth C."/>
            <person name="Imamovic A."/>
            <person name="Ireland A."/>
            <person name="Larimer J."/>
            <person name="McCowan C."/>
            <person name="Murphy C."/>
            <person name="Pearson M."/>
            <person name="Poon T.W."/>
            <person name="Priest M."/>
            <person name="Roberts A."/>
            <person name="Saif S."/>
            <person name="Shea T."/>
            <person name="Sykes S."/>
            <person name="Wortman J."/>
            <person name="Nusbaum C."/>
            <person name="Birren B."/>
        </authorList>
    </citation>
    <scope>NUCLEOTIDE SEQUENCE [LARGE SCALE GENOMIC DNA]</scope>
    <source>
        <strain evidence="1">CHvinca01</strain>
    </source>
</reference>
<accession>W2LV54</accession>
<proteinExistence type="predicted"/>
<evidence type="ECO:0000313" key="1">
    <source>
        <dbReference type="EMBL" id="ETM01292.1"/>
    </source>
</evidence>
<organism evidence="1">
    <name type="scientific">Phytophthora nicotianae</name>
    <name type="common">Potato buckeye rot agent</name>
    <name type="synonym">Phytophthora parasitica</name>
    <dbReference type="NCBI Taxonomy" id="4792"/>
    <lineage>
        <taxon>Eukaryota</taxon>
        <taxon>Sar</taxon>
        <taxon>Stramenopiles</taxon>
        <taxon>Oomycota</taxon>
        <taxon>Peronosporomycetes</taxon>
        <taxon>Peronosporales</taxon>
        <taxon>Peronosporaceae</taxon>
        <taxon>Phytophthora</taxon>
    </lineage>
</organism>
<sequence>MEMPGFRSSLVPGLSSARKRVSALVKVVDNVNVDERPALVYKAITRAKKLMEDSENTYDKIPSFLTSFARQNLGSR</sequence>
<protein>
    <submittedName>
        <fullName evidence="1">Uncharacterized protein</fullName>
    </submittedName>
</protein>